<dbReference type="RefSeq" id="WP_204009466.1">
    <property type="nucleotide sequence ID" value="NZ_BOPG01000091.1"/>
</dbReference>
<evidence type="ECO:0000313" key="3">
    <source>
        <dbReference type="Proteomes" id="UP000612585"/>
    </source>
</evidence>
<sequence length="55" mass="5806">MVAATGFYKIVNSLTSVGEVGSLPRVLQVSGDDPATAKQEITQPLRSQGGDDLMR</sequence>
<comment type="caution">
    <text evidence="2">The sequence shown here is derived from an EMBL/GenBank/DDBJ whole genome shotgun (WGS) entry which is preliminary data.</text>
</comment>
<name>A0A8J3ZG42_9ACTN</name>
<evidence type="ECO:0000256" key="1">
    <source>
        <dbReference type="SAM" id="MobiDB-lite"/>
    </source>
</evidence>
<accession>A0A8J3ZG42</accession>
<keyword evidence="3" id="KW-1185">Reference proteome</keyword>
<reference evidence="2" key="1">
    <citation type="submission" date="2021-01" db="EMBL/GenBank/DDBJ databases">
        <title>Whole genome shotgun sequence of Virgisporangium aurantiacum NBRC 16421.</title>
        <authorList>
            <person name="Komaki H."/>
            <person name="Tamura T."/>
        </authorList>
    </citation>
    <scope>NUCLEOTIDE SEQUENCE</scope>
    <source>
        <strain evidence="2">NBRC 16421</strain>
    </source>
</reference>
<dbReference type="EMBL" id="BOPG01000091">
    <property type="protein sequence ID" value="GIJ63299.1"/>
    <property type="molecule type" value="Genomic_DNA"/>
</dbReference>
<evidence type="ECO:0000313" key="2">
    <source>
        <dbReference type="EMBL" id="GIJ63299.1"/>
    </source>
</evidence>
<dbReference type="Proteomes" id="UP000612585">
    <property type="component" value="Unassembled WGS sequence"/>
</dbReference>
<feature type="region of interest" description="Disordered" evidence="1">
    <location>
        <begin position="31"/>
        <end position="55"/>
    </location>
</feature>
<proteinExistence type="predicted"/>
<gene>
    <name evidence="2" type="ORF">Vau01_108150</name>
</gene>
<protein>
    <submittedName>
        <fullName evidence="2">Uncharacterized protein</fullName>
    </submittedName>
</protein>
<organism evidence="2 3">
    <name type="scientific">Virgisporangium aurantiacum</name>
    <dbReference type="NCBI Taxonomy" id="175570"/>
    <lineage>
        <taxon>Bacteria</taxon>
        <taxon>Bacillati</taxon>
        <taxon>Actinomycetota</taxon>
        <taxon>Actinomycetes</taxon>
        <taxon>Micromonosporales</taxon>
        <taxon>Micromonosporaceae</taxon>
        <taxon>Virgisporangium</taxon>
    </lineage>
</organism>
<dbReference type="AlphaFoldDB" id="A0A8J3ZG42"/>